<proteinExistence type="inferred from homology"/>
<protein>
    <recommendedName>
        <fullName evidence="3">RNase T2-like C-terminal domain-containing protein</fullName>
    </recommendedName>
</protein>
<dbReference type="EMBL" id="CABVLU010000001">
    <property type="protein sequence ID" value="VVT46932.1"/>
    <property type="molecule type" value="Genomic_DNA"/>
</dbReference>
<feature type="domain" description="RNase T2-like C-terminal" evidence="3">
    <location>
        <begin position="322"/>
        <end position="423"/>
    </location>
</feature>
<dbReference type="GO" id="GO:0033897">
    <property type="term" value="F:ribonuclease T2 activity"/>
    <property type="evidence" value="ECO:0007669"/>
    <property type="project" value="InterPro"/>
</dbReference>
<comment type="similarity">
    <text evidence="1 2">Belongs to the RNase T2 family.</text>
</comment>
<accession>A0A5E8B7Y5</accession>
<dbReference type="Pfam" id="PF00445">
    <property type="entry name" value="Ribonuclease_T2"/>
    <property type="match status" value="1"/>
</dbReference>
<dbReference type="Pfam" id="PF25488">
    <property type="entry name" value="RNaseT2L_C"/>
    <property type="match status" value="1"/>
</dbReference>
<reference evidence="4 5" key="1">
    <citation type="submission" date="2019-09" db="EMBL/GenBank/DDBJ databases">
        <authorList>
            <person name="Brejova B."/>
        </authorList>
    </citation>
    <scope>NUCLEOTIDE SEQUENCE [LARGE SCALE GENOMIC DNA]</scope>
</reference>
<dbReference type="RefSeq" id="XP_031852072.1">
    <property type="nucleotide sequence ID" value="XM_031996181.1"/>
</dbReference>
<evidence type="ECO:0000256" key="1">
    <source>
        <dbReference type="ARBA" id="ARBA00007469"/>
    </source>
</evidence>
<dbReference type="GO" id="GO:0005576">
    <property type="term" value="C:extracellular region"/>
    <property type="evidence" value="ECO:0007669"/>
    <property type="project" value="TreeGrafter"/>
</dbReference>
<dbReference type="AlphaFoldDB" id="A0A5E8B7Y5"/>
<dbReference type="PANTHER" id="PTHR11240:SF22">
    <property type="entry name" value="RIBONUCLEASE T2"/>
    <property type="match status" value="1"/>
</dbReference>
<keyword evidence="5" id="KW-1185">Reference proteome</keyword>
<dbReference type="Proteomes" id="UP000398389">
    <property type="component" value="Unassembled WGS sequence"/>
</dbReference>
<dbReference type="PANTHER" id="PTHR11240">
    <property type="entry name" value="RIBONUCLEASE T2"/>
    <property type="match status" value="1"/>
</dbReference>
<sequence>MRSTTTVAALAALSATEASFTSNLKNMFSLSSSEEQQQLLGAIDLASEDPAYKRLHCPGNSPFSCSIPAAADSCCYEATNGVFVASQKWESGVGPFNLFTNNGLSAHKCSGGASQYCDSSREIGNATEVLETLGYKSLIAELARSWSTDEEAWTHAYNKHATCMATLNSNCYGEFERENQNVADYFTASVNLQRRLPTYYFLQRAGIVPSSTEKVSKDAVLAALKGFGYGHDVYLKCENGALSEVRYYFTVRGSVSAGRFVAIDADKASDCPAEFWYSPKETVAEPSEGEEELLNLAATPDAFPGAPEAPGLAPTGHLITDMMPGCLDNNGTWFVGGLCGNFTKTLLPSGNITLTTLTGNCALNDTGFFSCGPQNIEATSFNFTTFGFFFKELGFVSGYYDEFWSAVDKPSSGKKALVPPTSQQISVGANSSGTINFRLKYVPQKLASLDA</sequence>
<evidence type="ECO:0000313" key="5">
    <source>
        <dbReference type="Proteomes" id="UP000398389"/>
    </source>
</evidence>
<name>A0A5E8B7Y5_9ASCO</name>
<dbReference type="InterPro" id="IPR036430">
    <property type="entry name" value="RNase_T2-like_sf"/>
</dbReference>
<dbReference type="SUPFAM" id="SSF55895">
    <property type="entry name" value="Ribonuclease Rh-like"/>
    <property type="match status" value="1"/>
</dbReference>
<dbReference type="GeneID" id="43580281"/>
<evidence type="ECO:0000256" key="2">
    <source>
        <dbReference type="RuleBase" id="RU004328"/>
    </source>
</evidence>
<organism evidence="4 5">
    <name type="scientific">Magnusiomyces paraingens</name>
    <dbReference type="NCBI Taxonomy" id="2606893"/>
    <lineage>
        <taxon>Eukaryota</taxon>
        <taxon>Fungi</taxon>
        <taxon>Dikarya</taxon>
        <taxon>Ascomycota</taxon>
        <taxon>Saccharomycotina</taxon>
        <taxon>Dipodascomycetes</taxon>
        <taxon>Dipodascales</taxon>
        <taxon>Dipodascaceae</taxon>
        <taxon>Magnusiomyces</taxon>
    </lineage>
</organism>
<evidence type="ECO:0000259" key="3">
    <source>
        <dbReference type="Pfam" id="PF25488"/>
    </source>
</evidence>
<dbReference type="InterPro" id="IPR001568">
    <property type="entry name" value="RNase_T2-like"/>
</dbReference>
<dbReference type="OrthoDB" id="435754at2759"/>
<dbReference type="GO" id="GO:0003723">
    <property type="term" value="F:RNA binding"/>
    <property type="evidence" value="ECO:0007669"/>
    <property type="project" value="InterPro"/>
</dbReference>
<dbReference type="Gene3D" id="3.90.730.10">
    <property type="entry name" value="Ribonuclease T2-like"/>
    <property type="match status" value="1"/>
</dbReference>
<evidence type="ECO:0000313" key="4">
    <source>
        <dbReference type="EMBL" id="VVT46932.1"/>
    </source>
</evidence>
<dbReference type="InterPro" id="IPR057328">
    <property type="entry name" value="RNaseT2L_C"/>
</dbReference>
<dbReference type="GO" id="GO:0006401">
    <property type="term" value="P:RNA catabolic process"/>
    <property type="evidence" value="ECO:0007669"/>
    <property type="project" value="TreeGrafter"/>
</dbReference>
<gene>
    <name evidence="4" type="ORF">SAPINGB_P001459</name>
</gene>